<dbReference type="AlphaFoldDB" id="A0A4U1DA19"/>
<organism evidence="2 3">
    <name type="scientific">Robertmurraya kyonggiensis</name>
    <dbReference type="NCBI Taxonomy" id="1037680"/>
    <lineage>
        <taxon>Bacteria</taxon>
        <taxon>Bacillati</taxon>
        <taxon>Bacillota</taxon>
        <taxon>Bacilli</taxon>
        <taxon>Bacillales</taxon>
        <taxon>Bacillaceae</taxon>
        <taxon>Robertmurraya</taxon>
    </lineage>
</organism>
<comment type="caution">
    <text evidence="2">The sequence shown here is derived from an EMBL/GenBank/DDBJ whole genome shotgun (WGS) entry which is preliminary data.</text>
</comment>
<evidence type="ECO:0008006" key="4">
    <source>
        <dbReference type="Google" id="ProtNLM"/>
    </source>
</evidence>
<dbReference type="SUPFAM" id="SSF49503">
    <property type="entry name" value="Cupredoxins"/>
    <property type="match status" value="1"/>
</dbReference>
<dbReference type="RefSeq" id="WP_136830271.1">
    <property type="nucleotide sequence ID" value="NZ_SWBM01000001.1"/>
</dbReference>
<sequence length="148" mass="16506">MHFIVLKRRSILFIGLIIATIAVSSFWLFAMDGSVATIGQEEKIREIHLVTTEFKTTTEGGKEIEAYRWDPGTIFVGKDEKVLLHLYGVNGHEHPFIIEGTDIKGTVTKGKDTTVELQLSEEGVYRLVCLTHSDMDNSGPMIANIIVD</sequence>
<evidence type="ECO:0000313" key="3">
    <source>
        <dbReference type="Proteomes" id="UP000307756"/>
    </source>
</evidence>
<proteinExistence type="predicted"/>
<keyword evidence="1" id="KW-0812">Transmembrane</keyword>
<reference evidence="2 3" key="1">
    <citation type="journal article" date="2011" name="J. Microbiol.">
        <title>Bacillus kyonggiensis sp. nov., isolated from soil of a lettuce field.</title>
        <authorList>
            <person name="Dong K."/>
            <person name="Lee S."/>
        </authorList>
    </citation>
    <scope>NUCLEOTIDE SEQUENCE [LARGE SCALE GENOMIC DNA]</scope>
    <source>
        <strain evidence="2 3">NB22</strain>
    </source>
</reference>
<dbReference type="EMBL" id="SWBM01000001">
    <property type="protein sequence ID" value="TKC19362.1"/>
    <property type="molecule type" value="Genomic_DNA"/>
</dbReference>
<dbReference type="Proteomes" id="UP000307756">
    <property type="component" value="Unassembled WGS sequence"/>
</dbReference>
<gene>
    <name evidence="2" type="ORF">FA727_07435</name>
</gene>
<keyword evidence="1" id="KW-1133">Transmembrane helix</keyword>
<evidence type="ECO:0000256" key="1">
    <source>
        <dbReference type="SAM" id="Phobius"/>
    </source>
</evidence>
<keyword evidence="3" id="KW-1185">Reference proteome</keyword>
<protein>
    <recommendedName>
        <fullName evidence="4">EfeO-type cupredoxin-like domain-containing protein</fullName>
    </recommendedName>
</protein>
<dbReference type="InterPro" id="IPR008972">
    <property type="entry name" value="Cupredoxin"/>
</dbReference>
<keyword evidence="1" id="KW-0472">Membrane</keyword>
<accession>A0A4U1DA19</accession>
<feature type="transmembrane region" description="Helical" evidence="1">
    <location>
        <begin position="12"/>
        <end position="30"/>
    </location>
</feature>
<dbReference type="Gene3D" id="2.60.40.420">
    <property type="entry name" value="Cupredoxins - blue copper proteins"/>
    <property type="match status" value="1"/>
</dbReference>
<evidence type="ECO:0000313" key="2">
    <source>
        <dbReference type="EMBL" id="TKC19362.1"/>
    </source>
</evidence>
<name>A0A4U1DA19_9BACI</name>
<dbReference type="OrthoDB" id="9773354at2"/>